<feature type="non-terminal residue" evidence="2">
    <location>
        <position position="211"/>
    </location>
</feature>
<dbReference type="InterPro" id="IPR053234">
    <property type="entry name" value="RPM1_Interactor"/>
</dbReference>
<name>A0AA88XI66_9ASTE</name>
<dbReference type="PANTHER" id="PTHR33443:SF30">
    <property type="entry name" value="SARCOSINE DEHYDROGENASE-2C PROTEIN"/>
    <property type="match status" value="1"/>
</dbReference>
<organism evidence="2 3">
    <name type="scientific">Escallonia herrerae</name>
    <dbReference type="NCBI Taxonomy" id="1293975"/>
    <lineage>
        <taxon>Eukaryota</taxon>
        <taxon>Viridiplantae</taxon>
        <taxon>Streptophyta</taxon>
        <taxon>Embryophyta</taxon>
        <taxon>Tracheophyta</taxon>
        <taxon>Spermatophyta</taxon>
        <taxon>Magnoliopsida</taxon>
        <taxon>eudicotyledons</taxon>
        <taxon>Gunneridae</taxon>
        <taxon>Pentapetalae</taxon>
        <taxon>asterids</taxon>
        <taxon>campanulids</taxon>
        <taxon>Escalloniales</taxon>
        <taxon>Escalloniaceae</taxon>
        <taxon>Escallonia</taxon>
    </lineage>
</organism>
<proteinExistence type="predicted"/>
<keyword evidence="3" id="KW-1185">Reference proteome</keyword>
<accession>A0AA88XI66</accession>
<evidence type="ECO:0000313" key="3">
    <source>
        <dbReference type="Proteomes" id="UP001188597"/>
    </source>
</evidence>
<sequence length="211" mass="23386">KLVQISNFESTSSVPPPQPSTVLSSPGFPIFSLTPVLMPTGGTCKAATAYKIPKSEQEAIYIDLVDCSSPESDPSTPPRPILCIKQRVDIKKFEAQEDCFILEFDPYDSISIAKLSVTEDGHNADSPDISVVAEKGQVACRDYPHSRNVCAKHPFETTPHDRHCEMCYCFVCDLAAPCQHWTGASGHCHAIDNEAWKLQRISMRETQKMKK</sequence>
<evidence type="ECO:0000313" key="2">
    <source>
        <dbReference type="EMBL" id="KAK3042835.1"/>
    </source>
</evidence>
<feature type="region of interest" description="Disordered" evidence="1">
    <location>
        <begin position="1"/>
        <end position="20"/>
    </location>
</feature>
<evidence type="ECO:0000256" key="1">
    <source>
        <dbReference type="SAM" id="MobiDB-lite"/>
    </source>
</evidence>
<dbReference type="EMBL" id="JAVXUP010000015">
    <property type="protein sequence ID" value="KAK3042835.1"/>
    <property type="molecule type" value="Genomic_DNA"/>
</dbReference>
<dbReference type="PANTHER" id="PTHR33443">
    <property type="entry name" value="ZGC:112980"/>
    <property type="match status" value="1"/>
</dbReference>
<gene>
    <name evidence="2" type="ORF">RJ639_001108</name>
</gene>
<protein>
    <submittedName>
        <fullName evidence="2">Uncharacterized protein</fullName>
    </submittedName>
</protein>
<dbReference type="AlphaFoldDB" id="A0AA88XI66"/>
<dbReference type="Proteomes" id="UP001188597">
    <property type="component" value="Unassembled WGS sequence"/>
</dbReference>
<comment type="caution">
    <text evidence="2">The sequence shown here is derived from an EMBL/GenBank/DDBJ whole genome shotgun (WGS) entry which is preliminary data.</text>
</comment>
<reference evidence="2" key="1">
    <citation type="submission" date="2022-12" db="EMBL/GenBank/DDBJ databases">
        <title>Draft genome assemblies for two species of Escallonia (Escalloniales).</title>
        <authorList>
            <person name="Chanderbali A."/>
            <person name="Dervinis C."/>
            <person name="Anghel I."/>
            <person name="Soltis D."/>
            <person name="Soltis P."/>
            <person name="Zapata F."/>
        </authorList>
    </citation>
    <scope>NUCLEOTIDE SEQUENCE</scope>
    <source>
        <strain evidence="2">UCBG64.0493</strain>
        <tissue evidence="2">Leaf</tissue>
    </source>
</reference>